<dbReference type="Proteomes" id="UP000253410">
    <property type="component" value="Unassembled WGS sequence"/>
</dbReference>
<evidence type="ECO:0000256" key="1">
    <source>
        <dbReference type="SAM" id="SignalP"/>
    </source>
</evidence>
<dbReference type="InterPro" id="IPR043708">
    <property type="entry name" value="DUF5648"/>
</dbReference>
<evidence type="ECO:0000313" key="4">
    <source>
        <dbReference type="Proteomes" id="UP000253410"/>
    </source>
</evidence>
<gene>
    <name evidence="3" type="ORF">DF182_10910</name>
</gene>
<dbReference type="PROSITE" id="PS51257">
    <property type="entry name" value="PROKAR_LIPOPROTEIN"/>
    <property type="match status" value="1"/>
</dbReference>
<dbReference type="Pfam" id="PF18885">
    <property type="entry name" value="DUF5648"/>
    <property type="match status" value="1"/>
</dbReference>
<reference evidence="3 4" key="1">
    <citation type="submission" date="2018-05" db="EMBL/GenBank/DDBJ databases">
        <title>Chitinophaga sp. K3CV102501T nov., isolated from isolated from a monsoon evergreen broad-leaved forest soil.</title>
        <authorList>
            <person name="Lv Y."/>
        </authorList>
    </citation>
    <scope>NUCLEOTIDE SEQUENCE [LARGE SCALE GENOMIC DNA]</scope>
    <source>
        <strain evidence="3 4">GDMCC 1.1325</strain>
    </source>
</reference>
<dbReference type="EMBL" id="QFFJ01000001">
    <property type="protein sequence ID" value="RBL93051.1"/>
    <property type="molecule type" value="Genomic_DNA"/>
</dbReference>
<feature type="domain" description="DUF5648" evidence="2">
    <location>
        <begin position="191"/>
        <end position="283"/>
    </location>
</feature>
<feature type="chain" id="PRO_5016949796" description="DUF5648 domain-containing protein" evidence="1">
    <location>
        <begin position="21"/>
        <end position="335"/>
    </location>
</feature>
<protein>
    <recommendedName>
        <fullName evidence="2">DUF5648 domain-containing protein</fullName>
    </recommendedName>
</protein>
<feature type="signal peptide" evidence="1">
    <location>
        <begin position="1"/>
        <end position="20"/>
    </location>
</feature>
<evidence type="ECO:0000313" key="3">
    <source>
        <dbReference type="EMBL" id="RBL93051.1"/>
    </source>
</evidence>
<proteinExistence type="predicted"/>
<sequence length="335" mass="37604">MNLKNSLIAIALLCSFVACKKDAQESTDTVAIDVAIKSAIAPKEITAGKNIFLPIDNPTLIIKDSARIKAAVASNNKNSQLTAKASCNTNLEFGNFNCSNNTIDIKMTNCWGLGGQYDWYLYQQATNSYIYIGTNYDDDHSVTISNFNFSNLNGQIRLECHITFYDPTLGVYQLVKQFSNYVNKSVFTAKPIIYTGAKPFMQYWDGNRQDHLYTADWCEIGVQDKGYIYERIIGHIYTTQVAGSVPLHRYFNARTEDHFYTTNYNELGGGGAGYAYEAIAGYVFKSQGSDPNLIPVYRYNHAGKGDHFYTSDFTELGNGKDGYAIENEIFYMLKN</sequence>
<dbReference type="OrthoDB" id="1266847at2"/>
<comment type="caution">
    <text evidence="3">The sequence shown here is derived from an EMBL/GenBank/DDBJ whole genome shotgun (WGS) entry which is preliminary data.</text>
</comment>
<evidence type="ECO:0000259" key="2">
    <source>
        <dbReference type="Pfam" id="PF18885"/>
    </source>
</evidence>
<name>A0A365Y429_9BACT</name>
<keyword evidence="1" id="KW-0732">Signal</keyword>
<organism evidence="3 4">
    <name type="scientific">Chitinophaga flava</name>
    <dbReference type="NCBI Taxonomy" id="2259036"/>
    <lineage>
        <taxon>Bacteria</taxon>
        <taxon>Pseudomonadati</taxon>
        <taxon>Bacteroidota</taxon>
        <taxon>Chitinophagia</taxon>
        <taxon>Chitinophagales</taxon>
        <taxon>Chitinophagaceae</taxon>
        <taxon>Chitinophaga</taxon>
    </lineage>
</organism>
<dbReference type="RefSeq" id="WP_147243411.1">
    <property type="nucleotide sequence ID" value="NZ_QFFJ01000001.1"/>
</dbReference>
<dbReference type="AlphaFoldDB" id="A0A365Y429"/>
<accession>A0A365Y429</accession>
<keyword evidence="4" id="KW-1185">Reference proteome</keyword>